<proteinExistence type="inferred from homology"/>
<evidence type="ECO:0000256" key="2">
    <source>
        <dbReference type="ARBA" id="ARBA00013169"/>
    </source>
</evidence>
<dbReference type="InterPro" id="IPR002300">
    <property type="entry name" value="aa-tRNA-synth_Ia"/>
</dbReference>
<dbReference type="GO" id="GO:0005829">
    <property type="term" value="C:cytosol"/>
    <property type="evidence" value="ECO:0007669"/>
    <property type="project" value="TreeGrafter"/>
</dbReference>
<evidence type="ECO:0000259" key="9">
    <source>
        <dbReference type="Pfam" id="PF00133"/>
    </source>
</evidence>
<keyword evidence="7" id="KW-0030">Aminoacyl-tRNA synthetase</keyword>
<dbReference type="InterPro" id="IPR002303">
    <property type="entry name" value="Valyl-tRNA_ligase"/>
</dbReference>
<dbReference type="GO" id="GO:0005524">
    <property type="term" value="F:ATP binding"/>
    <property type="evidence" value="ECO:0007669"/>
    <property type="project" value="UniProtKB-KW"/>
</dbReference>
<sequence>MIFSKKYEPGEVEPRWYEQWLSWDCFKGDHLQEANPYSIVIPPPNVTGVLTIGHVLNNTIQDILSRRARQKGKSVLWLPGTDHAGIATQTKVERSLREQGLHRRDLGRKKFLEKAWEWKEKHGGIILKQLRSLGSSCDWDRTVHTLDEDYSNAVLTAFVKLYEKGYI</sequence>
<keyword evidence="6" id="KW-0648">Protein biosynthesis</keyword>
<dbReference type="SUPFAM" id="SSF52374">
    <property type="entry name" value="Nucleotidylyl transferase"/>
    <property type="match status" value="1"/>
</dbReference>
<protein>
    <recommendedName>
        <fullName evidence="2">valine--tRNA ligase</fullName>
        <ecNumber evidence="2">6.1.1.9</ecNumber>
    </recommendedName>
    <alternativeName>
        <fullName evidence="8">Valyl-tRNA synthetase</fullName>
    </alternativeName>
</protein>
<evidence type="ECO:0000256" key="5">
    <source>
        <dbReference type="ARBA" id="ARBA00022840"/>
    </source>
</evidence>
<dbReference type="PROSITE" id="PS00178">
    <property type="entry name" value="AA_TRNA_LIGASE_I"/>
    <property type="match status" value="1"/>
</dbReference>
<dbReference type="PANTHER" id="PTHR11946">
    <property type="entry name" value="VALYL-TRNA SYNTHETASES"/>
    <property type="match status" value="1"/>
</dbReference>
<keyword evidence="4" id="KW-0547">Nucleotide-binding</keyword>
<dbReference type="PANTHER" id="PTHR11946:SF109">
    <property type="entry name" value="VALINE--TRNA LIGASE"/>
    <property type="match status" value="1"/>
</dbReference>
<evidence type="ECO:0000256" key="7">
    <source>
        <dbReference type="ARBA" id="ARBA00023146"/>
    </source>
</evidence>
<dbReference type="InterPro" id="IPR001412">
    <property type="entry name" value="aa-tRNA-synth_I_CS"/>
</dbReference>
<dbReference type="EC" id="6.1.1.9" evidence="2"/>
<dbReference type="Gene3D" id="3.40.50.620">
    <property type="entry name" value="HUPs"/>
    <property type="match status" value="1"/>
</dbReference>
<organism evidence="10">
    <name type="scientific">marine metagenome</name>
    <dbReference type="NCBI Taxonomy" id="408172"/>
    <lineage>
        <taxon>unclassified sequences</taxon>
        <taxon>metagenomes</taxon>
        <taxon>ecological metagenomes</taxon>
    </lineage>
</organism>
<accession>A0A382NET3</accession>
<dbReference type="GO" id="GO:0004832">
    <property type="term" value="F:valine-tRNA ligase activity"/>
    <property type="evidence" value="ECO:0007669"/>
    <property type="project" value="UniProtKB-EC"/>
</dbReference>
<dbReference type="EMBL" id="UINC01099919">
    <property type="protein sequence ID" value="SVC59556.1"/>
    <property type="molecule type" value="Genomic_DNA"/>
</dbReference>
<evidence type="ECO:0000313" key="10">
    <source>
        <dbReference type="EMBL" id="SVC59556.1"/>
    </source>
</evidence>
<feature type="domain" description="Aminoacyl-tRNA synthetase class Ia" evidence="9">
    <location>
        <begin position="16"/>
        <end position="167"/>
    </location>
</feature>
<evidence type="ECO:0000256" key="8">
    <source>
        <dbReference type="ARBA" id="ARBA00029936"/>
    </source>
</evidence>
<dbReference type="Pfam" id="PF00133">
    <property type="entry name" value="tRNA-synt_1"/>
    <property type="match status" value="1"/>
</dbReference>
<gene>
    <name evidence="10" type="ORF">METZ01_LOCUS312410</name>
</gene>
<evidence type="ECO:0000256" key="1">
    <source>
        <dbReference type="ARBA" id="ARBA00005594"/>
    </source>
</evidence>
<dbReference type="AlphaFoldDB" id="A0A382NET3"/>
<dbReference type="InterPro" id="IPR014729">
    <property type="entry name" value="Rossmann-like_a/b/a_fold"/>
</dbReference>
<evidence type="ECO:0000256" key="4">
    <source>
        <dbReference type="ARBA" id="ARBA00022741"/>
    </source>
</evidence>
<comment type="similarity">
    <text evidence="1">Belongs to the class-I aminoacyl-tRNA synthetase family.</text>
</comment>
<reference evidence="10" key="1">
    <citation type="submission" date="2018-05" db="EMBL/GenBank/DDBJ databases">
        <authorList>
            <person name="Lanie J.A."/>
            <person name="Ng W.-L."/>
            <person name="Kazmierczak K.M."/>
            <person name="Andrzejewski T.M."/>
            <person name="Davidsen T.M."/>
            <person name="Wayne K.J."/>
            <person name="Tettelin H."/>
            <person name="Glass J.I."/>
            <person name="Rusch D."/>
            <person name="Podicherti R."/>
            <person name="Tsui H.-C.T."/>
            <person name="Winkler M.E."/>
        </authorList>
    </citation>
    <scope>NUCLEOTIDE SEQUENCE</scope>
</reference>
<evidence type="ECO:0000256" key="3">
    <source>
        <dbReference type="ARBA" id="ARBA00022598"/>
    </source>
</evidence>
<evidence type="ECO:0000256" key="6">
    <source>
        <dbReference type="ARBA" id="ARBA00022917"/>
    </source>
</evidence>
<dbReference type="GO" id="GO:0006438">
    <property type="term" value="P:valyl-tRNA aminoacylation"/>
    <property type="evidence" value="ECO:0007669"/>
    <property type="project" value="InterPro"/>
</dbReference>
<keyword evidence="3" id="KW-0436">Ligase</keyword>
<keyword evidence="5" id="KW-0067">ATP-binding</keyword>
<name>A0A382NET3_9ZZZZ</name>
<feature type="non-terminal residue" evidence="10">
    <location>
        <position position="167"/>
    </location>
</feature>